<evidence type="ECO:0000256" key="8">
    <source>
        <dbReference type="RuleBase" id="RU363032"/>
    </source>
</evidence>
<evidence type="ECO:0000256" key="3">
    <source>
        <dbReference type="ARBA" id="ARBA00022448"/>
    </source>
</evidence>
<keyword evidence="3 8" id="KW-0813">Transport</keyword>
<dbReference type="PANTHER" id="PTHR43848:SF2">
    <property type="entry name" value="PUTRESCINE TRANSPORT SYSTEM PERMEASE PROTEIN POTI"/>
    <property type="match status" value="1"/>
</dbReference>
<evidence type="ECO:0000256" key="5">
    <source>
        <dbReference type="ARBA" id="ARBA00022692"/>
    </source>
</evidence>
<feature type="transmembrane region" description="Helical" evidence="8">
    <location>
        <begin position="87"/>
        <end position="114"/>
    </location>
</feature>
<feature type="transmembrane region" description="Helical" evidence="8">
    <location>
        <begin position="32"/>
        <end position="56"/>
    </location>
</feature>
<feature type="transmembrane region" description="Helical" evidence="8">
    <location>
        <begin position="259"/>
        <end position="277"/>
    </location>
</feature>
<evidence type="ECO:0000256" key="6">
    <source>
        <dbReference type="ARBA" id="ARBA00022989"/>
    </source>
</evidence>
<evidence type="ECO:0000259" key="9">
    <source>
        <dbReference type="PROSITE" id="PS50928"/>
    </source>
</evidence>
<dbReference type="Gene3D" id="1.10.3720.10">
    <property type="entry name" value="MetI-like"/>
    <property type="match status" value="1"/>
</dbReference>
<dbReference type="PROSITE" id="PS50928">
    <property type="entry name" value="ABC_TM1"/>
    <property type="match status" value="1"/>
</dbReference>
<keyword evidence="4" id="KW-1003">Cell membrane</keyword>
<comment type="subcellular location">
    <subcellularLocation>
        <location evidence="1 8">Cell membrane</location>
        <topology evidence="1 8">Multi-pass membrane protein</topology>
    </subcellularLocation>
</comment>
<dbReference type="InterPro" id="IPR035906">
    <property type="entry name" value="MetI-like_sf"/>
</dbReference>
<evidence type="ECO:0000313" key="11">
    <source>
        <dbReference type="Proteomes" id="UP000542742"/>
    </source>
</evidence>
<dbReference type="Pfam" id="PF00528">
    <property type="entry name" value="BPD_transp_1"/>
    <property type="match status" value="1"/>
</dbReference>
<dbReference type="InterPro" id="IPR000515">
    <property type="entry name" value="MetI-like"/>
</dbReference>
<feature type="transmembrane region" description="Helical" evidence="8">
    <location>
        <begin position="204"/>
        <end position="225"/>
    </location>
</feature>
<evidence type="ECO:0000256" key="2">
    <source>
        <dbReference type="ARBA" id="ARBA00007069"/>
    </source>
</evidence>
<dbReference type="GO" id="GO:0005886">
    <property type="term" value="C:plasma membrane"/>
    <property type="evidence" value="ECO:0007669"/>
    <property type="project" value="UniProtKB-SubCell"/>
</dbReference>
<dbReference type="Proteomes" id="UP000542742">
    <property type="component" value="Unassembled WGS sequence"/>
</dbReference>
<dbReference type="GO" id="GO:0055085">
    <property type="term" value="P:transmembrane transport"/>
    <property type="evidence" value="ECO:0007669"/>
    <property type="project" value="InterPro"/>
</dbReference>
<feature type="transmembrane region" description="Helical" evidence="8">
    <location>
        <begin position="126"/>
        <end position="148"/>
    </location>
</feature>
<dbReference type="PANTHER" id="PTHR43848">
    <property type="entry name" value="PUTRESCINE TRANSPORT SYSTEM PERMEASE PROTEIN POTI"/>
    <property type="match status" value="1"/>
</dbReference>
<protein>
    <submittedName>
        <fullName evidence="10">Spermidine/putrescine transport system permease protein</fullName>
    </submittedName>
</protein>
<accession>A0A7W7CLV0</accession>
<dbReference type="SUPFAM" id="SSF161098">
    <property type="entry name" value="MetI-like"/>
    <property type="match status" value="1"/>
</dbReference>
<dbReference type="RefSeq" id="WP_184949830.1">
    <property type="nucleotide sequence ID" value="NZ_BOMC01000009.1"/>
</dbReference>
<evidence type="ECO:0000256" key="7">
    <source>
        <dbReference type="ARBA" id="ARBA00023136"/>
    </source>
</evidence>
<dbReference type="CDD" id="cd06261">
    <property type="entry name" value="TM_PBP2"/>
    <property type="match status" value="1"/>
</dbReference>
<evidence type="ECO:0000256" key="1">
    <source>
        <dbReference type="ARBA" id="ARBA00004651"/>
    </source>
</evidence>
<dbReference type="EMBL" id="JACHMF010000001">
    <property type="protein sequence ID" value="MBB4690942.1"/>
    <property type="molecule type" value="Genomic_DNA"/>
</dbReference>
<organism evidence="10 11">
    <name type="scientific">Paractinoplanes abujensis</name>
    <dbReference type="NCBI Taxonomy" id="882441"/>
    <lineage>
        <taxon>Bacteria</taxon>
        <taxon>Bacillati</taxon>
        <taxon>Actinomycetota</taxon>
        <taxon>Actinomycetes</taxon>
        <taxon>Micromonosporales</taxon>
        <taxon>Micromonosporaceae</taxon>
        <taxon>Paractinoplanes</taxon>
    </lineage>
</organism>
<dbReference type="InterPro" id="IPR051789">
    <property type="entry name" value="Bact_Polyamine_Transport"/>
</dbReference>
<comment type="caution">
    <text evidence="10">The sequence shown here is derived from an EMBL/GenBank/DDBJ whole genome shotgun (WGS) entry which is preliminary data.</text>
</comment>
<feature type="transmembrane region" description="Helical" evidence="8">
    <location>
        <begin position="154"/>
        <end position="175"/>
    </location>
</feature>
<keyword evidence="11" id="KW-1185">Reference proteome</keyword>
<gene>
    <name evidence="10" type="ORF">BKA14_001090</name>
</gene>
<keyword evidence="6 8" id="KW-1133">Transmembrane helix</keyword>
<evidence type="ECO:0000313" key="10">
    <source>
        <dbReference type="EMBL" id="MBB4690942.1"/>
    </source>
</evidence>
<reference evidence="10 11" key="1">
    <citation type="submission" date="2020-08" db="EMBL/GenBank/DDBJ databases">
        <title>Sequencing the genomes of 1000 actinobacteria strains.</title>
        <authorList>
            <person name="Klenk H.-P."/>
        </authorList>
    </citation>
    <scope>NUCLEOTIDE SEQUENCE [LARGE SCALE GENOMIC DNA]</scope>
    <source>
        <strain evidence="10 11">DSM 45518</strain>
    </source>
</reference>
<keyword evidence="5 8" id="KW-0812">Transmembrane</keyword>
<dbReference type="AlphaFoldDB" id="A0A7W7CLV0"/>
<evidence type="ECO:0000256" key="4">
    <source>
        <dbReference type="ARBA" id="ARBA00022475"/>
    </source>
</evidence>
<name>A0A7W7CLV0_9ACTN</name>
<feature type="domain" description="ABC transmembrane type-1" evidence="9">
    <location>
        <begin position="88"/>
        <end position="275"/>
    </location>
</feature>
<comment type="similarity">
    <text evidence="2">Belongs to the binding-protein-dependent transport system permease family. CysTW subfamily.</text>
</comment>
<keyword evidence="7 8" id="KW-0472">Membrane</keyword>
<sequence length="286" mass="31040">MTAPTLDRHRQSTQVEEAARIKPKRRITGPGLLHAWTWLIIAWLILPIIVMIAFGFNDTPGRYNQTWVGFTFKWYGRLFEYSDLTGALITSILIAIVASLLSGALGTGIGYALGRYRFRGSGSLNLIMFATMSSPELIMGASLLSLFVSAGAGLGPVTITIAHVMFSISFVAVVVRARVMTLDRSIEEAAADLGASPWTTFWKVTFPIILPAVFSGVLLAFALSIDDFIVTAFTAGTTKTFPLWIWGATRVGIPPQVNVMGTLIFAVGVFFALLANIRSSSKGKRD</sequence>
<proteinExistence type="inferred from homology"/>